<dbReference type="GO" id="GO:0008017">
    <property type="term" value="F:microtubule binding"/>
    <property type="evidence" value="ECO:0007669"/>
    <property type="project" value="TreeGrafter"/>
</dbReference>
<dbReference type="GO" id="GO:0000226">
    <property type="term" value="P:microtubule cytoskeleton organization"/>
    <property type="evidence" value="ECO:0007669"/>
    <property type="project" value="TreeGrafter"/>
</dbReference>
<organism evidence="12 13">
    <name type="scientific">Octopus sinensis</name>
    <name type="common">East Asian common octopus</name>
    <dbReference type="NCBI Taxonomy" id="2607531"/>
    <lineage>
        <taxon>Eukaryota</taxon>
        <taxon>Metazoa</taxon>
        <taxon>Spiralia</taxon>
        <taxon>Lophotrochozoa</taxon>
        <taxon>Mollusca</taxon>
        <taxon>Cephalopoda</taxon>
        <taxon>Coleoidea</taxon>
        <taxon>Octopodiformes</taxon>
        <taxon>Octopoda</taxon>
        <taxon>Incirrata</taxon>
        <taxon>Octopodidae</taxon>
        <taxon>Octopus</taxon>
    </lineage>
</organism>
<feature type="domain" description="EML-like first beta-propeller" evidence="10">
    <location>
        <begin position="356"/>
        <end position="660"/>
    </location>
</feature>
<dbReference type="RefSeq" id="XP_036363550.1">
    <property type="nucleotide sequence ID" value="XM_036507657.1"/>
</dbReference>
<evidence type="ECO:0000256" key="4">
    <source>
        <dbReference type="ARBA" id="ARBA00022574"/>
    </source>
</evidence>
<keyword evidence="12" id="KW-1185">Reference proteome</keyword>
<dbReference type="FunFam" id="2.130.10.10:FF:000005">
    <property type="entry name" value="Putative echinoderm microtubule-associated protein-like 1"/>
    <property type="match status" value="1"/>
</dbReference>
<dbReference type="InterPro" id="IPR055439">
    <property type="entry name" value="Beta-prop_EML_1st"/>
</dbReference>
<evidence type="ECO:0000259" key="11">
    <source>
        <dbReference type="Pfam" id="PF23414"/>
    </source>
</evidence>
<name>A0A7E6F8E3_9MOLL</name>
<evidence type="ECO:0000256" key="8">
    <source>
        <dbReference type="PROSITE-ProRule" id="PRU00221"/>
    </source>
</evidence>
<dbReference type="GO" id="GO:0072686">
    <property type="term" value="C:mitotic spindle"/>
    <property type="evidence" value="ECO:0007669"/>
    <property type="project" value="TreeGrafter"/>
</dbReference>
<evidence type="ECO:0000256" key="3">
    <source>
        <dbReference type="ARBA" id="ARBA00022490"/>
    </source>
</evidence>
<feature type="repeat" description="WD" evidence="8">
    <location>
        <begin position="585"/>
        <end position="617"/>
    </location>
</feature>
<dbReference type="GO" id="GO:0005874">
    <property type="term" value="C:microtubule"/>
    <property type="evidence" value="ECO:0007669"/>
    <property type="project" value="UniProtKB-KW"/>
</dbReference>
<dbReference type="InterPro" id="IPR015943">
    <property type="entry name" value="WD40/YVTN_repeat-like_dom_sf"/>
</dbReference>
<dbReference type="SUPFAM" id="SSF50998">
    <property type="entry name" value="Quinoprotein alcohol dehydrogenase-like"/>
    <property type="match status" value="1"/>
</dbReference>
<dbReference type="InterPro" id="IPR036322">
    <property type="entry name" value="WD40_repeat_dom_sf"/>
</dbReference>
<keyword evidence="5" id="KW-0493">Microtubule</keyword>
<dbReference type="SUPFAM" id="SSF50978">
    <property type="entry name" value="WD40 repeat-like"/>
    <property type="match status" value="2"/>
</dbReference>
<comment type="similarity">
    <text evidence="2">Belongs to the WD repeat EMAP family.</text>
</comment>
<feature type="region of interest" description="Disordered" evidence="9">
    <location>
        <begin position="127"/>
        <end position="175"/>
    </location>
</feature>
<dbReference type="KEGG" id="osn:115217030"/>
<comment type="subcellular location">
    <subcellularLocation>
        <location evidence="1">Cytoplasm</location>
        <location evidence="1">Cytoskeleton</location>
    </subcellularLocation>
</comment>
<protein>
    <submittedName>
        <fullName evidence="13">Echinoderm microtubule-associated protein-like 2 isoform X1</fullName>
    </submittedName>
</protein>
<evidence type="ECO:0000256" key="6">
    <source>
        <dbReference type="ARBA" id="ARBA00022737"/>
    </source>
</evidence>
<dbReference type="InterPro" id="IPR049813">
    <property type="entry name" value="Elp-1-like_TD"/>
</dbReference>
<evidence type="ECO:0000259" key="10">
    <source>
        <dbReference type="Pfam" id="PF23409"/>
    </source>
</evidence>
<evidence type="ECO:0000256" key="7">
    <source>
        <dbReference type="ARBA" id="ARBA00023212"/>
    </source>
</evidence>
<keyword evidence="7" id="KW-0206">Cytoskeleton</keyword>
<keyword evidence="3" id="KW-0963">Cytoplasm</keyword>
<dbReference type="InterPro" id="IPR005108">
    <property type="entry name" value="HELP"/>
</dbReference>
<feature type="compositionally biased region" description="Polar residues" evidence="9">
    <location>
        <begin position="153"/>
        <end position="175"/>
    </location>
</feature>
<dbReference type="InterPro" id="IPR011047">
    <property type="entry name" value="Quinoprotein_ADH-like_sf"/>
</dbReference>
<dbReference type="Pfam" id="PF23409">
    <property type="entry name" value="Beta-prop_EML"/>
    <property type="match status" value="1"/>
</dbReference>
<dbReference type="Gene3D" id="2.130.10.10">
    <property type="entry name" value="YVTN repeat-like/Quinoprotein amine dehydrogenase"/>
    <property type="match status" value="2"/>
</dbReference>
<feature type="repeat" description="WD" evidence="8">
    <location>
        <begin position="670"/>
        <end position="702"/>
    </location>
</feature>
<feature type="region of interest" description="Disordered" evidence="9">
    <location>
        <begin position="1"/>
        <end position="22"/>
    </location>
</feature>
<dbReference type="InterPro" id="IPR001680">
    <property type="entry name" value="WD40_rpt"/>
</dbReference>
<proteinExistence type="inferred from homology"/>
<accession>A0A7E6F8E3</accession>
<dbReference type="CDD" id="cd21931">
    <property type="entry name" value="TD_EMAP-like"/>
    <property type="match status" value="1"/>
</dbReference>
<dbReference type="PROSITE" id="PS50294">
    <property type="entry name" value="WD_REPEATS_REGION"/>
    <property type="match status" value="2"/>
</dbReference>
<sequence>MEESFSASDAATGEEVEMDLPRNEVLTDAEVGCSDLPVVNATSPDVGIYIARPSSLLRSLDDITDGLLDQDQETLSERVAILEKKVQLQGDEIVCLKSALADVIRKLNQVQESGKVLQNNILPSKPAFKSASRRGEKKAVHLSPVESIHSAPHRSTTPPARTSPSHKANNANLKKWSSLSTTTELNDGNVKPFRAKPVYYGKLPSLSINLYGSASCLSSNRLPACPSRKLKSKTTEQKYCAGSPTRAEKAKPPPQTLSDFKKWFQPSSKEPFWNLDEGYLKIYLRGRPINLYAPSNVTDFSTTKTVEPPSEKLQLEWVYGYRGRDCRSNLHYLPTGEIVYFIAATVVLYNVEEEMQRHYLGHTDDVKCLTVHPDKIRIATGQVAGHDRREGRRKNVTFAESQTGIEDHQAQNLAALKIQRKRMPLSQTLPHIRIWESVRLTTLMVIGIGDFERAVCCLSFSKLDGGQHLVAVDEANEHVISVWDISKEKAHKVTETKSSTETVLSAEFHPSEKNTIVTCGKSHISFWTLESGALTKKMGIFDKHEKPKYILCLAFADNGDVLSGDSNGNIFVWCKGGNRISQAILGAHEGGVFSLCVLKNGLLLSGGGKDRRIVEWDGNSYKQTGNLTEIPEQFGPVRTLSQGKGNLILVGTTRNCILQGTVYLKFNPIVQGHTDELWALYPHPTQNQFLTCGYDKHVYLWDSLSHTVVWSKEVNESAHCCCFHPDGHLVVIGTQTGRWLVLDLTTREIITTHCDGSEQIECVRFSPDGNFLAVGSRDNSIYIHHVSESGSKYSRIGKCTGHSSFITHIDWSVNSQYIQSNSGDYEVLFWTASTCKQLISPNAIRELEWQTSTCTLTFNLAGIWPEGADGTDINASCRSNSVKQLAATADDFGKVNLYKYPCSQPSAKSHTYGGHSSHVTNVAFLHDDSRLISVGGKDMAILEWSVI</sequence>
<dbReference type="Proteomes" id="UP000515154">
    <property type="component" value="Linkage group LG11"/>
</dbReference>
<dbReference type="PANTHER" id="PTHR13720:SF50">
    <property type="entry name" value="ECHINODERM MICROTUBULE-ASSOCIATED PROTEIN-LIKE 2"/>
    <property type="match status" value="1"/>
</dbReference>
<evidence type="ECO:0000313" key="12">
    <source>
        <dbReference type="Proteomes" id="UP000515154"/>
    </source>
</evidence>
<dbReference type="Pfam" id="PF23414">
    <property type="entry name" value="Beta-prop_EML_2"/>
    <property type="match status" value="1"/>
</dbReference>
<keyword evidence="6" id="KW-0677">Repeat</keyword>
<feature type="repeat" description="WD" evidence="8">
    <location>
        <begin position="799"/>
        <end position="840"/>
    </location>
</feature>
<dbReference type="AlphaFoldDB" id="A0A7E6F8E3"/>
<feature type="region of interest" description="Disordered" evidence="9">
    <location>
        <begin position="236"/>
        <end position="255"/>
    </location>
</feature>
<reference evidence="13" key="1">
    <citation type="submission" date="2025-08" db="UniProtKB">
        <authorList>
            <consortium name="RefSeq"/>
        </authorList>
    </citation>
    <scope>IDENTIFICATION</scope>
</reference>
<keyword evidence="4 8" id="KW-0853">WD repeat</keyword>
<gene>
    <name evidence="13" type="primary">LOC115217030</name>
</gene>
<evidence type="ECO:0000256" key="2">
    <source>
        <dbReference type="ARBA" id="ARBA00006489"/>
    </source>
</evidence>
<dbReference type="PROSITE" id="PS50082">
    <property type="entry name" value="WD_REPEATS_2"/>
    <property type="match status" value="4"/>
</dbReference>
<dbReference type="InterPro" id="IPR050630">
    <property type="entry name" value="WD_repeat_EMAP"/>
</dbReference>
<dbReference type="InterPro" id="IPR055442">
    <property type="entry name" value="Beta-prop_EML-like_2nd"/>
</dbReference>
<evidence type="ECO:0000256" key="9">
    <source>
        <dbReference type="SAM" id="MobiDB-lite"/>
    </source>
</evidence>
<dbReference type="PANTHER" id="PTHR13720">
    <property type="entry name" value="WD-40 REPEAT PROTEIN"/>
    <property type="match status" value="1"/>
</dbReference>
<dbReference type="SMART" id="SM00320">
    <property type="entry name" value="WD40"/>
    <property type="match status" value="10"/>
</dbReference>
<evidence type="ECO:0000256" key="1">
    <source>
        <dbReference type="ARBA" id="ARBA00004245"/>
    </source>
</evidence>
<evidence type="ECO:0000256" key="5">
    <source>
        <dbReference type="ARBA" id="ARBA00022701"/>
    </source>
</evidence>
<dbReference type="Pfam" id="PF03451">
    <property type="entry name" value="HELP"/>
    <property type="match status" value="1"/>
</dbReference>
<feature type="domain" description="EML-like second beta-propeller" evidence="11">
    <location>
        <begin position="677"/>
        <end position="946"/>
    </location>
</feature>
<feature type="repeat" description="WD" evidence="8">
    <location>
        <begin position="912"/>
        <end position="947"/>
    </location>
</feature>
<evidence type="ECO:0000313" key="13">
    <source>
        <dbReference type="RefSeq" id="XP_036363550.1"/>
    </source>
</evidence>